<dbReference type="Pfam" id="PF00528">
    <property type="entry name" value="BPD_transp_1"/>
    <property type="match status" value="1"/>
</dbReference>
<dbReference type="InterPro" id="IPR051204">
    <property type="entry name" value="ABC_transp_perm/SBD"/>
</dbReference>
<evidence type="ECO:0000256" key="6">
    <source>
        <dbReference type="RuleBase" id="RU363032"/>
    </source>
</evidence>
<keyword evidence="8" id="KW-1185">Reference proteome</keyword>
<dbReference type="STRING" id="1424661.SAMN05216281_10828"/>
<dbReference type="SUPFAM" id="SSF161098">
    <property type="entry name" value="MetI-like"/>
    <property type="match status" value="1"/>
</dbReference>
<dbReference type="PANTHER" id="PTHR30177:SF33">
    <property type="entry name" value="POSSIBLE OSMOPROTECTANT (GLYCINE BETAINE_CARNITINE_CHOLINE_L-PROLINE) TRANSPORT INTEGRAL MEMBRANE PROTEIN ABC TRANSPORTER PROZ"/>
    <property type="match status" value="1"/>
</dbReference>
<keyword evidence="4 6" id="KW-1133">Transmembrane helix</keyword>
<feature type="transmembrane region" description="Helical" evidence="6">
    <location>
        <begin position="189"/>
        <end position="209"/>
    </location>
</feature>
<evidence type="ECO:0000256" key="2">
    <source>
        <dbReference type="ARBA" id="ARBA00022448"/>
    </source>
</evidence>
<dbReference type="AlphaFoldDB" id="A0A1H8GNV2"/>
<accession>A0A1H8GNV2</accession>
<dbReference type="GO" id="GO:0005886">
    <property type="term" value="C:plasma membrane"/>
    <property type="evidence" value="ECO:0007669"/>
    <property type="project" value="UniProtKB-SubCell"/>
</dbReference>
<evidence type="ECO:0000256" key="4">
    <source>
        <dbReference type="ARBA" id="ARBA00022989"/>
    </source>
</evidence>
<keyword evidence="5 6" id="KW-0472">Membrane</keyword>
<dbReference type="OrthoDB" id="5244012at2"/>
<dbReference type="InterPro" id="IPR000515">
    <property type="entry name" value="MetI-like"/>
</dbReference>
<reference evidence="7 8" key="1">
    <citation type="submission" date="2019-03" db="EMBL/GenBank/DDBJ databases">
        <title>Genomics of glacier-inhabiting Cryobacterium strains.</title>
        <authorList>
            <person name="Liu Q."/>
            <person name="Xin Y.-H."/>
        </authorList>
    </citation>
    <scope>NUCLEOTIDE SEQUENCE [LARGE SCALE GENOMIC DNA]</scope>
    <source>
        <strain evidence="7 8">Hh15</strain>
    </source>
</reference>
<evidence type="ECO:0000313" key="7">
    <source>
        <dbReference type="EMBL" id="TFB84639.1"/>
    </source>
</evidence>
<feature type="transmembrane region" description="Helical" evidence="6">
    <location>
        <begin position="60"/>
        <end position="87"/>
    </location>
</feature>
<dbReference type="PROSITE" id="PS50928">
    <property type="entry name" value="ABC_TM1"/>
    <property type="match status" value="1"/>
</dbReference>
<sequence>MTFLTETLAWLLDPAHWVGAGGIPTRLAQHLLFTLVTLVVAAVIAVPIGFLIGHTGRGRGLAVAISGAFRAIPTLGLLTLVALWVGIGLNAPYVALTVLAIPPILAGAYTGFEAIDRKIIDAARAVGMSEMQIVLKVELPLGLPLLIGGLRSATLQVVATATLAAYIADFGLGRYLFEGLRIRDYGEMLGGSILVILLAIVLEGLFALAQKLVVPRGVTAGRPTDIPGGSSRSRPVMELTIEEGNSHVRNE</sequence>
<comment type="similarity">
    <text evidence="6">Belongs to the binding-protein-dependent transport system permease family.</text>
</comment>
<keyword evidence="3 6" id="KW-0812">Transmembrane</keyword>
<gene>
    <name evidence="7" type="ORF">E3O10_16085</name>
</gene>
<dbReference type="PANTHER" id="PTHR30177">
    <property type="entry name" value="GLYCINE BETAINE/L-PROLINE TRANSPORT SYSTEM PERMEASE PROTEIN PROW"/>
    <property type="match status" value="1"/>
</dbReference>
<keyword evidence="2 6" id="KW-0813">Transport</keyword>
<feature type="transmembrane region" description="Helical" evidence="6">
    <location>
        <begin position="157"/>
        <end position="177"/>
    </location>
</feature>
<protein>
    <submittedName>
        <fullName evidence="7">ABC transporter permease</fullName>
    </submittedName>
</protein>
<dbReference type="GO" id="GO:0031460">
    <property type="term" value="P:glycine betaine transport"/>
    <property type="evidence" value="ECO:0007669"/>
    <property type="project" value="TreeGrafter"/>
</dbReference>
<dbReference type="GO" id="GO:0055085">
    <property type="term" value="P:transmembrane transport"/>
    <property type="evidence" value="ECO:0007669"/>
    <property type="project" value="InterPro"/>
</dbReference>
<dbReference type="Proteomes" id="UP000297654">
    <property type="component" value="Unassembled WGS sequence"/>
</dbReference>
<comment type="caution">
    <text evidence="7">The sequence shown here is derived from an EMBL/GenBank/DDBJ whole genome shotgun (WGS) entry which is preliminary data.</text>
</comment>
<proteinExistence type="inferred from homology"/>
<feature type="transmembrane region" description="Helical" evidence="6">
    <location>
        <begin position="93"/>
        <end position="112"/>
    </location>
</feature>
<dbReference type="CDD" id="cd06261">
    <property type="entry name" value="TM_PBP2"/>
    <property type="match status" value="1"/>
</dbReference>
<name>A0A1H8GNV2_9MICO</name>
<dbReference type="Gene3D" id="1.10.3720.10">
    <property type="entry name" value="MetI-like"/>
    <property type="match status" value="1"/>
</dbReference>
<evidence type="ECO:0000256" key="1">
    <source>
        <dbReference type="ARBA" id="ARBA00004141"/>
    </source>
</evidence>
<dbReference type="EMBL" id="SOFF01000044">
    <property type="protein sequence ID" value="TFB84639.1"/>
    <property type="molecule type" value="Genomic_DNA"/>
</dbReference>
<feature type="transmembrane region" description="Helical" evidence="6">
    <location>
        <begin position="30"/>
        <end position="53"/>
    </location>
</feature>
<organism evidence="7 8">
    <name type="scientific">Cryobacterium luteum</name>
    <dbReference type="NCBI Taxonomy" id="1424661"/>
    <lineage>
        <taxon>Bacteria</taxon>
        <taxon>Bacillati</taxon>
        <taxon>Actinomycetota</taxon>
        <taxon>Actinomycetes</taxon>
        <taxon>Micrococcales</taxon>
        <taxon>Microbacteriaceae</taxon>
        <taxon>Cryobacterium</taxon>
    </lineage>
</organism>
<comment type="subcellular location">
    <subcellularLocation>
        <location evidence="6">Cell membrane</location>
        <topology evidence="6">Multi-pass membrane protein</topology>
    </subcellularLocation>
    <subcellularLocation>
        <location evidence="1">Membrane</location>
        <topology evidence="1">Multi-pass membrane protein</topology>
    </subcellularLocation>
</comment>
<dbReference type="InterPro" id="IPR035906">
    <property type="entry name" value="MetI-like_sf"/>
</dbReference>
<evidence type="ECO:0000256" key="3">
    <source>
        <dbReference type="ARBA" id="ARBA00022692"/>
    </source>
</evidence>
<evidence type="ECO:0000256" key="5">
    <source>
        <dbReference type="ARBA" id="ARBA00023136"/>
    </source>
</evidence>
<dbReference type="RefSeq" id="WP_092110024.1">
    <property type="nucleotide sequence ID" value="NZ_FOCN01000008.1"/>
</dbReference>
<evidence type="ECO:0000313" key="8">
    <source>
        <dbReference type="Proteomes" id="UP000297654"/>
    </source>
</evidence>